<evidence type="ECO:0000313" key="1">
    <source>
        <dbReference type="EMBL" id="UUZ45510.1"/>
    </source>
</evidence>
<evidence type="ECO:0000313" key="2">
    <source>
        <dbReference type="Proteomes" id="UP001059663"/>
    </source>
</evidence>
<dbReference type="Proteomes" id="UP001059663">
    <property type="component" value="Chromosome"/>
</dbReference>
<organism evidence="1 2">
    <name type="scientific">Janibacter limosus</name>
    <dbReference type="NCBI Taxonomy" id="53458"/>
    <lineage>
        <taxon>Bacteria</taxon>
        <taxon>Bacillati</taxon>
        <taxon>Actinomycetota</taxon>
        <taxon>Actinomycetes</taxon>
        <taxon>Micrococcales</taxon>
        <taxon>Intrasporangiaceae</taxon>
        <taxon>Janibacter</taxon>
    </lineage>
</organism>
<reference evidence="1" key="1">
    <citation type="submission" date="2021-11" db="EMBL/GenBank/DDBJ databases">
        <title>Study of the species diversity of bacterial strains isolated from a unique natural object - Shulgan-Tash cave (Bashkiria).</title>
        <authorList>
            <person name="Sazanova A.L."/>
            <person name="Chirak E.R."/>
            <person name="Safronova V.I."/>
        </authorList>
    </citation>
    <scope>NUCLEOTIDE SEQUENCE</scope>
    <source>
        <strain evidence="1">P1</strain>
    </source>
</reference>
<protein>
    <submittedName>
        <fullName evidence="1">Uncharacterized protein</fullName>
    </submittedName>
</protein>
<dbReference type="EMBL" id="CP087977">
    <property type="protein sequence ID" value="UUZ45510.1"/>
    <property type="molecule type" value="Genomic_DNA"/>
</dbReference>
<sequence length="102" mass="11001">MGDTVTTSSTVIGLKENSNGKTGVVYVNSVGVNQRGEMVVDYVRWVMVHKKDPASPAPETVIPDLPGAVAAEDLPGALRPDRSRLRRRARGLPLPLGRLRGR</sequence>
<gene>
    <name evidence="1" type="ORF">LP422_05215</name>
</gene>
<accession>A0AC61U668</accession>
<proteinExistence type="predicted"/>
<name>A0AC61U668_9MICO</name>